<dbReference type="CDD" id="cd05931">
    <property type="entry name" value="FAAL"/>
    <property type="match status" value="1"/>
</dbReference>
<dbReference type="InterPro" id="IPR045851">
    <property type="entry name" value="AMP-bd_C_sf"/>
</dbReference>
<dbReference type="EMBL" id="JABBFW010000028">
    <property type="protein sequence ID" value="NML18200.1"/>
    <property type="molecule type" value="Genomic_DNA"/>
</dbReference>
<evidence type="ECO:0000256" key="1">
    <source>
        <dbReference type="ARBA" id="ARBA00006432"/>
    </source>
</evidence>
<accession>A0A848FJ18</accession>
<dbReference type="PANTHER" id="PTHR22754:SF32">
    <property type="entry name" value="DISCO-INTERACTING PROTEIN 2"/>
    <property type="match status" value="1"/>
</dbReference>
<keyword evidence="3" id="KW-0472">Membrane</keyword>
<dbReference type="FunFam" id="3.40.50.12780:FF:000013">
    <property type="entry name" value="Long-chain-fatty-acid--AMP ligase FadD32"/>
    <property type="match status" value="1"/>
</dbReference>
<dbReference type="Proteomes" id="UP000574067">
    <property type="component" value="Unassembled WGS sequence"/>
</dbReference>
<dbReference type="Gene3D" id="3.30.300.30">
    <property type="match status" value="1"/>
</dbReference>
<feature type="transmembrane region" description="Helical" evidence="3">
    <location>
        <begin position="708"/>
        <end position="734"/>
    </location>
</feature>
<keyword evidence="3" id="KW-1133">Transmembrane helix</keyword>
<dbReference type="InterPro" id="IPR040097">
    <property type="entry name" value="FAAL/FAAC"/>
</dbReference>
<dbReference type="InterPro" id="IPR002123">
    <property type="entry name" value="Plipid/glycerol_acylTrfase"/>
</dbReference>
<evidence type="ECO:0000256" key="2">
    <source>
        <dbReference type="ARBA" id="ARBA00022598"/>
    </source>
</evidence>
<comment type="caution">
    <text evidence="5">The sequence shown here is derived from an EMBL/GenBank/DDBJ whole genome shotgun (WGS) entry which is preliminary data.</text>
</comment>
<proteinExistence type="inferred from homology"/>
<protein>
    <submittedName>
        <fullName evidence="5">AMP-binding protein</fullName>
    </submittedName>
</protein>
<dbReference type="GO" id="GO:0071766">
    <property type="term" value="P:Actinobacterium-type cell wall biogenesis"/>
    <property type="evidence" value="ECO:0007669"/>
    <property type="project" value="UniProtKB-ARBA"/>
</dbReference>
<dbReference type="CDD" id="cd07989">
    <property type="entry name" value="LPLAT_AGPAT-like"/>
    <property type="match status" value="1"/>
</dbReference>
<keyword evidence="2" id="KW-0436">Ligase</keyword>
<dbReference type="RefSeq" id="WP_169163097.1">
    <property type="nucleotide sequence ID" value="NZ_JABBFW010000028.1"/>
</dbReference>
<organism evidence="5 6">
    <name type="scientific">Azohydromonas caseinilytica</name>
    <dbReference type="NCBI Taxonomy" id="2728836"/>
    <lineage>
        <taxon>Bacteria</taxon>
        <taxon>Pseudomonadati</taxon>
        <taxon>Pseudomonadota</taxon>
        <taxon>Betaproteobacteria</taxon>
        <taxon>Burkholderiales</taxon>
        <taxon>Sphaerotilaceae</taxon>
        <taxon>Azohydromonas</taxon>
    </lineage>
</organism>
<evidence type="ECO:0000259" key="4">
    <source>
        <dbReference type="PROSITE" id="PS50075"/>
    </source>
</evidence>
<keyword evidence="6" id="KW-1185">Reference proteome</keyword>
<keyword evidence="3" id="KW-0812">Transmembrane</keyword>
<dbReference type="GO" id="GO:0005886">
    <property type="term" value="C:plasma membrane"/>
    <property type="evidence" value="ECO:0007669"/>
    <property type="project" value="TreeGrafter"/>
</dbReference>
<dbReference type="InterPro" id="IPR009081">
    <property type="entry name" value="PP-bd_ACP"/>
</dbReference>
<dbReference type="SMART" id="SM00563">
    <property type="entry name" value="PlsC"/>
    <property type="match status" value="1"/>
</dbReference>
<evidence type="ECO:0000313" key="6">
    <source>
        <dbReference type="Proteomes" id="UP000574067"/>
    </source>
</evidence>
<dbReference type="AlphaFoldDB" id="A0A848FJ18"/>
<dbReference type="InterPro" id="IPR036736">
    <property type="entry name" value="ACP-like_sf"/>
</dbReference>
<gene>
    <name evidence="5" type="ORF">HHL10_24845</name>
</gene>
<evidence type="ECO:0000313" key="5">
    <source>
        <dbReference type="EMBL" id="NML18200.1"/>
    </source>
</evidence>
<evidence type="ECO:0000256" key="3">
    <source>
        <dbReference type="SAM" id="Phobius"/>
    </source>
</evidence>
<dbReference type="InterPro" id="IPR042099">
    <property type="entry name" value="ANL_N_sf"/>
</dbReference>
<dbReference type="InterPro" id="IPR020845">
    <property type="entry name" value="AMP-binding_CS"/>
</dbReference>
<dbReference type="SUPFAM" id="SSF56801">
    <property type="entry name" value="Acetyl-CoA synthetase-like"/>
    <property type="match status" value="1"/>
</dbReference>
<dbReference type="GO" id="GO:0016746">
    <property type="term" value="F:acyltransferase activity"/>
    <property type="evidence" value="ECO:0007669"/>
    <property type="project" value="InterPro"/>
</dbReference>
<feature type="domain" description="Carrier" evidence="4">
    <location>
        <begin position="22"/>
        <end position="97"/>
    </location>
</feature>
<name>A0A848FJ18_9BURK</name>
<dbReference type="PANTHER" id="PTHR22754">
    <property type="entry name" value="DISCO-INTERACTING PROTEIN 2 DIP2 -RELATED"/>
    <property type="match status" value="1"/>
</dbReference>
<dbReference type="PROSITE" id="PS50075">
    <property type="entry name" value="CARRIER"/>
    <property type="match status" value="1"/>
</dbReference>
<dbReference type="Gene3D" id="1.10.1200.10">
    <property type="entry name" value="ACP-like"/>
    <property type="match status" value="1"/>
</dbReference>
<dbReference type="Pfam" id="PF00550">
    <property type="entry name" value="PP-binding"/>
    <property type="match status" value="1"/>
</dbReference>
<dbReference type="Pfam" id="PF00501">
    <property type="entry name" value="AMP-binding"/>
    <property type="match status" value="1"/>
</dbReference>
<dbReference type="Pfam" id="PF01553">
    <property type="entry name" value="Acyltransferase"/>
    <property type="match status" value="1"/>
</dbReference>
<reference evidence="5 6" key="1">
    <citation type="submission" date="2020-04" db="EMBL/GenBank/DDBJ databases">
        <title>Azohydromonas sp. isolated from soil.</title>
        <authorList>
            <person name="Dahal R.H."/>
        </authorList>
    </citation>
    <scope>NUCLEOTIDE SEQUENCE [LARGE SCALE GENOMIC DNA]</scope>
    <source>
        <strain evidence="5 6">G-1-1-14</strain>
    </source>
</reference>
<dbReference type="PROSITE" id="PS00455">
    <property type="entry name" value="AMP_BINDING"/>
    <property type="match status" value="1"/>
</dbReference>
<dbReference type="GO" id="GO:0016874">
    <property type="term" value="F:ligase activity"/>
    <property type="evidence" value="ECO:0007669"/>
    <property type="project" value="UniProtKB-KW"/>
</dbReference>
<dbReference type="InterPro" id="IPR000873">
    <property type="entry name" value="AMP-dep_synth/lig_dom"/>
</dbReference>
<dbReference type="SUPFAM" id="SSF47336">
    <property type="entry name" value="ACP-like"/>
    <property type="match status" value="1"/>
</dbReference>
<dbReference type="GO" id="GO:0006633">
    <property type="term" value="P:fatty acid biosynthetic process"/>
    <property type="evidence" value="ECO:0007669"/>
    <property type="project" value="TreeGrafter"/>
</dbReference>
<sequence>MEPSLEPGIGAPALQRPGVTPARLMAVIGSLMRELHGGHAPAPALDDDLQQALGIDSLARMELMLRLEQSFGVRLPEAQVQAARTPRELLHILAAAPPADVVERAPSVADMPVAEPEVRALPRHARTLAEVLQWHADKAGARRHVLLLYGSRAAETLTHAELLAGARDMAGALQRLGPVRGEAVALMLPTSLEFLQAFMGILLAGGIPVPIYPPLGSARIEDHLRRQLHILSNAGAVLLISDRQALAAARLLRAGVPRLRAVLTPERLRAMGGRHEPVALSGADCALIQYTSGSTGQPKGVVLTHANLLANIRAMGQALQVGAGDLLVSWLPLYHDMGLIGAWLGCLYHGVPLILMPPQAFLGRPSRWLKAISDHRATLSAAPNFAYEVLATKVPDAELQGLDLRCWRAALNGAEPVQAATLERFAQRLRPFGFDARAMLPVYGLAECGVGLAFPPPGRGARIDGIDRLTLQCQGRAAPVAAGQPGALRVVGCGMPLPGHELRVVDGQGAEVADRREGRIEFRGPSATAGYFGNPAATGALFHDGWLDSGDLGYVADGELFLTSRVKDLIIRGGHNLHPYDLEAAVSALPGIRRGCVAVFGAPDPATGTERIVVVAETRAGEPEARAALRQRIARLSLDCLGLPADEIVLAGPHAVLKTSSGKIRRAACRDLYERGLLDQPQSAVAGQLARLWGEALLRRLRERGRRAAAALFGARAWAAFGIGAGLGALAALLPGRRRRKHLARALARAVLRAGGLPLRVRGAVPEGSGPWIFVSNHASYLDWLVLTAVLPAQACLVAKRELRRHLALGWVLARMGVRFVTRDDSRAGVEDTRQLARAARDGESLVFFPEGTLGRAPGLQPFHLGAFAVAAQSGLGVVPTSLTGTRSVLRDGSWWPRAGAVEVTLHEPLLADGQTWESLLRLRDAARERVAQGCREPLLSA</sequence>
<comment type="similarity">
    <text evidence="1">Belongs to the ATP-dependent AMP-binding enzyme family.</text>
</comment>
<dbReference type="GO" id="GO:0070566">
    <property type="term" value="F:adenylyltransferase activity"/>
    <property type="evidence" value="ECO:0007669"/>
    <property type="project" value="TreeGrafter"/>
</dbReference>
<dbReference type="SUPFAM" id="SSF69593">
    <property type="entry name" value="Glycerol-3-phosphate (1)-acyltransferase"/>
    <property type="match status" value="1"/>
</dbReference>
<dbReference type="Gene3D" id="3.40.50.12780">
    <property type="entry name" value="N-terminal domain of ligase-like"/>
    <property type="match status" value="1"/>
</dbReference>